<dbReference type="InterPro" id="IPR015422">
    <property type="entry name" value="PyrdxlP-dep_Trfase_small"/>
</dbReference>
<feature type="modified residue" description="N6-(pyridoxal phosphate)lysine" evidence="9">
    <location>
        <position position="248"/>
    </location>
</feature>
<keyword evidence="13" id="KW-1185">Reference proteome</keyword>
<dbReference type="InterPro" id="IPR050087">
    <property type="entry name" value="AON_synthase_class-II"/>
</dbReference>
<dbReference type="RefSeq" id="WP_146567981.1">
    <property type="nucleotide sequence ID" value="NZ_SIHJ01000003.1"/>
</dbReference>
<dbReference type="EMBL" id="SIHJ01000003">
    <property type="protein sequence ID" value="TWT32531.1"/>
    <property type="molecule type" value="Genomic_DNA"/>
</dbReference>
<sequence length="394" mass="42081">MPADSSPLSWLADALADLDARGLRRALRERGLPQTSEVEIDGRRLVNFSANDYLGLANHPLLAEAARHAIAHHGWGAGASPLVTGRSSLHAELERRLAEFEGEEAALLFPSGFAANAGVIPALADAGDAIFSDAKNHASLIDGCRLSRADTRVYPHNDVQELARLLAESSDRRRRLIVTDTLFSMDGDFAPLARIAELAVEHDAVLLVDEAHATGVWGATGRGCVEHFADQRPSIRDAAIVKIGTLSKALGCAGGFVAGSQQLIDYLANRARSYVFSTAHPAANCAAALAALGLVRDEPARRRRVRSLADSLRGRLRARGWDCGASVSQIVPVVLGDVDRTMQAAARLLEAGLLVPAIRPPTVPPGESLLRISLSADHREQQLERLIDVLGESS</sequence>
<dbReference type="Gene3D" id="3.90.1150.10">
    <property type="entry name" value="Aspartate Aminotransferase, domain 1"/>
    <property type="match status" value="1"/>
</dbReference>
<comment type="catalytic activity">
    <reaction evidence="8 10">
        <text>6-carboxyhexanoyl-[ACP] + L-alanine + H(+) = (8S)-8-amino-7-oxononanoate + holo-[ACP] + CO2</text>
        <dbReference type="Rhea" id="RHEA:42288"/>
        <dbReference type="Rhea" id="RHEA-COMP:9685"/>
        <dbReference type="Rhea" id="RHEA-COMP:9955"/>
        <dbReference type="ChEBI" id="CHEBI:15378"/>
        <dbReference type="ChEBI" id="CHEBI:16526"/>
        <dbReference type="ChEBI" id="CHEBI:57972"/>
        <dbReference type="ChEBI" id="CHEBI:64479"/>
        <dbReference type="ChEBI" id="CHEBI:78846"/>
        <dbReference type="ChEBI" id="CHEBI:149468"/>
        <dbReference type="EC" id="2.3.1.47"/>
    </reaction>
</comment>
<dbReference type="OrthoDB" id="9807157at2"/>
<keyword evidence="7 9" id="KW-0663">Pyridoxal phosphate</keyword>
<gene>
    <name evidence="12" type="primary">bioF</name>
    <name evidence="12" type="ORF">KOR34_42940</name>
</gene>
<dbReference type="Gene3D" id="3.40.640.10">
    <property type="entry name" value="Type I PLP-dependent aspartate aminotransferase-like (Major domain)"/>
    <property type="match status" value="1"/>
</dbReference>
<dbReference type="InterPro" id="IPR001917">
    <property type="entry name" value="Aminotrans_II_pyridoxalP_BS"/>
</dbReference>
<dbReference type="InterPro" id="IPR015421">
    <property type="entry name" value="PyrdxlP-dep_Trfase_major"/>
</dbReference>
<evidence type="ECO:0000256" key="5">
    <source>
        <dbReference type="ARBA" id="ARBA00022679"/>
    </source>
</evidence>
<evidence type="ECO:0000256" key="2">
    <source>
        <dbReference type="ARBA" id="ARBA00004746"/>
    </source>
</evidence>
<feature type="domain" description="Aminotransferase class I/classII large" evidence="11">
    <location>
        <begin position="45"/>
        <end position="390"/>
    </location>
</feature>
<dbReference type="PANTHER" id="PTHR13693:SF100">
    <property type="entry name" value="8-AMINO-7-OXONONANOATE SYNTHASE"/>
    <property type="match status" value="1"/>
</dbReference>
<dbReference type="UniPathway" id="UPA00078"/>
<keyword evidence="6" id="KW-0093">Biotin biosynthesis</keyword>
<comment type="subunit">
    <text evidence="4 10">Homodimer.</text>
</comment>
<dbReference type="PROSITE" id="PS00599">
    <property type="entry name" value="AA_TRANSFER_CLASS_2"/>
    <property type="match status" value="1"/>
</dbReference>
<evidence type="ECO:0000256" key="8">
    <source>
        <dbReference type="ARBA" id="ARBA00047715"/>
    </source>
</evidence>
<dbReference type="AlphaFoldDB" id="A0A5C5V2A8"/>
<comment type="similarity">
    <text evidence="3 10">Belongs to the class-II pyridoxal-phosphate-dependent aminotransferase family. BioF subfamily.</text>
</comment>
<evidence type="ECO:0000256" key="9">
    <source>
        <dbReference type="PIRSR" id="PIRSR604723-51"/>
    </source>
</evidence>
<dbReference type="CDD" id="cd06454">
    <property type="entry name" value="KBL_like"/>
    <property type="match status" value="1"/>
</dbReference>
<keyword evidence="5 10" id="KW-0808">Transferase</keyword>
<accession>A0A5C5V2A8</accession>
<evidence type="ECO:0000313" key="12">
    <source>
        <dbReference type="EMBL" id="TWT32531.1"/>
    </source>
</evidence>
<comment type="cofactor">
    <cofactor evidence="1 9 10">
        <name>pyridoxal 5'-phosphate</name>
        <dbReference type="ChEBI" id="CHEBI:597326"/>
    </cofactor>
</comment>
<dbReference type="InterPro" id="IPR004839">
    <property type="entry name" value="Aminotransferase_I/II_large"/>
</dbReference>
<evidence type="ECO:0000256" key="1">
    <source>
        <dbReference type="ARBA" id="ARBA00001933"/>
    </source>
</evidence>
<dbReference type="InterPro" id="IPR004723">
    <property type="entry name" value="AONS_Archaea/Proteobacteria"/>
</dbReference>
<evidence type="ECO:0000256" key="7">
    <source>
        <dbReference type="ARBA" id="ARBA00022898"/>
    </source>
</evidence>
<evidence type="ECO:0000256" key="4">
    <source>
        <dbReference type="ARBA" id="ARBA00011738"/>
    </source>
</evidence>
<dbReference type="InterPro" id="IPR015424">
    <property type="entry name" value="PyrdxlP-dep_Trfase"/>
</dbReference>
<comment type="caution">
    <text evidence="12">The sequence shown here is derived from an EMBL/GenBank/DDBJ whole genome shotgun (WGS) entry which is preliminary data.</text>
</comment>
<evidence type="ECO:0000256" key="3">
    <source>
        <dbReference type="ARBA" id="ARBA00010008"/>
    </source>
</evidence>
<evidence type="ECO:0000256" key="6">
    <source>
        <dbReference type="ARBA" id="ARBA00022756"/>
    </source>
</evidence>
<comment type="function">
    <text evidence="10">Catalyzes the decarboxylative condensation of pimeloyl-[acyl-carrier protein] and L-alanine to produce 8-amino-7-oxononanoate (AON), [acyl-carrier protein], and carbon dioxide.</text>
</comment>
<reference evidence="12 13" key="1">
    <citation type="submission" date="2019-02" db="EMBL/GenBank/DDBJ databases">
        <title>Deep-cultivation of Planctomycetes and their phenomic and genomic characterization uncovers novel biology.</title>
        <authorList>
            <person name="Wiegand S."/>
            <person name="Jogler M."/>
            <person name="Boedeker C."/>
            <person name="Pinto D."/>
            <person name="Vollmers J."/>
            <person name="Rivas-Marin E."/>
            <person name="Kohn T."/>
            <person name="Peeters S.H."/>
            <person name="Heuer A."/>
            <person name="Rast P."/>
            <person name="Oberbeckmann S."/>
            <person name="Bunk B."/>
            <person name="Jeske O."/>
            <person name="Meyerdierks A."/>
            <person name="Storesund J.E."/>
            <person name="Kallscheuer N."/>
            <person name="Luecker S."/>
            <person name="Lage O.M."/>
            <person name="Pohl T."/>
            <person name="Merkel B.J."/>
            <person name="Hornburger P."/>
            <person name="Mueller R.-W."/>
            <person name="Bruemmer F."/>
            <person name="Labrenz M."/>
            <person name="Spormann A.M."/>
            <person name="Op Den Camp H."/>
            <person name="Overmann J."/>
            <person name="Amann R."/>
            <person name="Jetten M.S.M."/>
            <person name="Mascher T."/>
            <person name="Medema M.H."/>
            <person name="Devos D.P."/>
            <person name="Kaster A.-K."/>
            <person name="Ovreas L."/>
            <person name="Rohde M."/>
            <person name="Galperin M.Y."/>
            <person name="Jogler C."/>
        </authorList>
    </citation>
    <scope>NUCLEOTIDE SEQUENCE [LARGE SCALE GENOMIC DNA]</scope>
    <source>
        <strain evidence="12 13">KOR34</strain>
    </source>
</reference>
<dbReference type="SUPFAM" id="SSF53383">
    <property type="entry name" value="PLP-dependent transferases"/>
    <property type="match status" value="1"/>
</dbReference>
<comment type="pathway">
    <text evidence="2 10">Cofactor biosynthesis; biotin biosynthesis.</text>
</comment>
<organism evidence="12 13">
    <name type="scientific">Posidoniimonas corsicana</name>
    <dbReference type="NCBI Taxonomy" id="1938618"/>
    <lineage>
        <taxon>Bacteria</taxon>
        <taxon>Pseudomonadati</taxon>
        <taxon>Planctomycetota</taxon>
        <taxon>Planctomycetia</taxon>
        <taxon>Pirellulales</taxon>
        <taxon>Lacipirellulaceae</taxon>
        <taxon>Posidoniimonas</taxon>
    </lineage>
</organism>
<dbReference type="GO" id="GO:0008710">
    <property type="term" value="F:8-amino-7-oxononanoate synthase activity"/>
    <property type="evidence" value="ECO:0007669"/>
    <property type="project" value="UniProtKB-UniRule"/>
</dbReference>
<dbReference type="GO" id="GO:0009102">
    <property type="term" value="P:biotin biosynthetic process"/>
    <property type="evidence" value="ECO:0007669"/>
    <property type="project" value="UniProtKB-UniRule"/>
</dbReference>
<dbReference type="EC" id="2.3.1.47" evidence="10"/>
<evidence type="ECO:0000259" key="11">
    <source>
        <dbReference type="Pfam" id="PF00155"/>
    </source>
</evidence>
<dbReference type="NCBIfam" id="TIGR00858">
    <property type="entry name" value="bioF"/>
    <property type="match status" value="1"/>
</dbReference>
<dbReference type="PANTHER" id="PTHR13693">
    <property type="entry name" value="CLASS II AMINOTRANSFERASE/8-AMINO-7-OXONONANOATE SYNTHASE"/>
    <property type="match status" value="1"/>
</dbReference>
<evidence type="ECO:0000256" key="10">
    <source>
        <dbReference type="RuleBase" id="RU003693"/>
    </source>
</evidence>
<dbReference type="Pfam" id="PF00155">
    <property type="entry name" value="Aminotran_1_2"/>
    <property type="match status" value="1"/>
</dbReference>
<keyword evidence="12" id="KW-0012">Acyltransferase</keyword>
<dbReference type="Proteomes" id="UP000316714">
    <property type="component" value="Unassembled WGS sequence"/>
</dbReference>
<dbReference type="GO" id="GO:0030170">
    <property type="term" value="F:pyridoxal phosphate binding"/>
    <property type="evidence" value="ECO:0007669"/>
    <property type="project" value="InterPro"/>
</dbReference>
<protein>
    <recommendedName>
        <fullName evidence="10">8-amino-7-ketopelargonate synthase</fullName>
        <ecNumber evidence="10">2.3.1.47</ecNumber>
    </recommendedName>
</protein>
<evidence type="ECO:0000313" key="13">
    <source>
        <dbReference type="Proteomes" id="UP000316714"/>
    </source>
</evidence>
<proteinExistence type="inferred from homology"/>
<name>A0A5C5V2A8_9BACT</name>